<feature type="signal peptide" evidence="2">
    <location>
        <begin position="1"/>
        <end position="25"/>
    </location>
</feature>
<sequence length="149" mass="17784">MCNRNICFNFSFSILLNLLFFTKQGIPPLDVKLQHLKSDLDRLNEMKKSIEYLNDIKKSELEEVSLAVSTERAIIQSHQLELMAKRDEVTDLQRKIIKLEDDLRNKIFKQKEINKEIQSIRNDLRSFDRDITKVSNEYRFYDGLKKWSK</sequence>
<keyword evidence="2" id="KW-0732">Signal</keyword>
<accession>J9DJ91</accession>
<proteinExistence type="predicted"/>
<gene>
    <name evidence="3" type="ORF">EDEG_00041</name>
</gene>
<dbReference type="InParanoid" id="J9DJ91"/>
<dbReference type="EMBL" id="AFBI03000001">
    <property type="protein sequence ID" value="EJW01447.1"/>
    <property type="molecule type" value="Genomic_DNA"/>
</dbReference>
<evidence type="ECO:0000256" key="2">
    <source>
        <dbReference type="SAM" id="SignalP"/>
    </source>
</evidence>
<feature type="chain" id="PRO_5003821663" evidence="2">
    <location>
        <begin position="26"/>
        <end position="149"/>
    </location>
</feature>
<evidence type="ECO:0000313" key="4">
    <source>
        <dbReference type="Proteomes" id="UP000003163"/>
    </source>
</evidence>
<evidence type="ECO:0000256" key="1">
    <source>
        <dbReference type="SAM" id="Coils"/>
    </source>
</evidence>
<organism evidence="3 4">
    <name type="scientific">Edhazardia aedis (strain USNM 41457)</name>
    <name type="common">Microsporidian parasite</name>
    <dbReference type="NCBI Taxonomy" id="1003232"/>
    <lineage>
        <taxon>Eukaryota</taxon>
        <taxon>Fungi</taxon>
        <taxon>Fungi incertae sedis</taxon>
        <taxon>Microsporidia</taxon>
        <taxon>Edhazardia</taxon>
    </lineage>
</organism>
<protein>
    <submittedName>
        <fullName evidence="3">Uncharacterized protein</fullName>
    </submittedName>
</protein>
<keyword evidence="1" id="KW-0175">Coiled coil</keyword>
<dbReference type="Proteomes" id="UP000003163">
    <property type="component" value="Unassembled WGS sequence"/>
</dbReference>
<name>J9DJ91_EDHAE</name>
<dbReference type="VEuPathDB" id="MicrosporidiaDB:EDEG_00041"/>
<evidence type="ECO:0000313" key="3">
    <source>
        <dbReference type="EMBL" id="EJW01447.1"/>
    </source>
</evidence>
<dbReference type="AlphaFoldDB" id="J9DJ91"/>
<keyword evidence="4" id="KW-1185">Reference proteome</keyword>
<dbReference type="HOGENOM" id="CLU_1749612_0_0_1"/>
<reference evidence="4" key="2">
    <citation type="submission" date="2015-07" db="EMBL/GenBank/DDBJ databases">
        <title>Contrasting host-pathogen interactions and genome evolution in two generalist and specialist microsporidian pathogens of mosquitoes.</title>
        <authorList>
            <consortium name="The Broad Institute Genomics Platform"/>
            <consortium name="The Broad Institute Genome Sequencing Center for Infectious Disease"/>
            <person name="Cuomo C.A."/>
            <person name="Sanscrainte N.D."/>
            <person name="Goldberg J.M."/>
            <person name="Heiman D."/>
            <person name="Young S."/>
            <person name="Zeng Q."/>
            <person name="Becnel J.J."/>
            <person name="Birren B.W."/>
        </authorList>
    </citation>
    <scope>NUCLEOTIDE SEQUENCE [LARGE SCALE GENOMIC DNA]</scope>
    <source>
        <strain evidence="4">USNM 41457</strain>
    </source>
</reference>
<feature type="coiled-coil region" evidence="1">
    <location>
        <begin position="33"/>
        <end position="102"/>
    </location>
</feature>
<reference evidence="3 4" key="1">
    <citation type="submission" date="2011-08" db="EMBL/GenBank/DDBJ databases">
        <authorList>
            <person name="Liu Z.J."/>
            <person name="Shi F.L."/>
            <person name="Lu J.Q."/>
            <person name="Li M."/>
            <person name="Wang Z.L."/>
        </authorList>
    </citation>
    <scope>NUCLEOTIDE SEQUENCE [LARGE SCALE GENOMIC DNA]</scope>
    <source>
        <strain evidence="3 4">USNM 41457</strain>
    </source>
</reference>
<comment type="caution">
    <text evidence="3">The sequence shown here is derived from an EMBL/GenBank/DDBJ whole genome shotgun (WGS) entry which is preliminary data.</text>
</comment>